<evidence type="ECO:0000256" key="1">
    <source>
        <dbReference type="SAM" id="Phobius"/>
    </source>
</evidence>
<proteinExistence type="predicted"/>
<keyword evidence="1" id="KW-0812">Transmembrane</keyword>
<reference evidence="2 3" key="1">
    <citation type="submission" date="2020-04" db="EMBL/GenBank/DDBJ databases">
        <authorList>
            <person name="De Canck E."/>
        </authorList>
    </citation>
    <scope>NUCLEOTIDE SEQUENCE [LARGE SCALE GENOMIC DNA]</scope>
    <source>
        <strain evidence="2 3">LMG 29739</strain>
    </source>
</reference>
<feature type="transmembrane region" description="Helical" evidence="1">
    <location>
        <begin position="56"/>
        <end position="79"/>
    </location>
</feature>
<keyword evidence="1" id="KW-1133">Transmembrane helix</keyword>
<accession>A0A6J5DQ11</accession>
<dbReference type="Proteomes" id="UP000494329">
    <property type="component" value="Unassembled WGS sequence"/>
</dbReference>
<evidence type="ECO:0000313" key="3">
    <source>
        <dbReference type="Proteomes" id="UP000494329"/>
    </source>
</evidence>
<protein>
    <submittedName>
        <fullName evidence="2">Uncharacterized protein</fullName>
    </submittedName>
</protein>
<dbReference type="AlphaFoldDB" id="A0A6J5DQ11"/>
<name>A0A6J5DQ11_9BURK</name>
<keyword evidence="1" id="KW-0472">Membrane</keyword>
<sequence length="89" mass="10447">MRIFGFLAWTYVTGGLFARIYLEIPIEMPDWLRYATEFGLRMTGLEPQYHTEEADIMATFIVSCISWTLTGVVLWFAIVGMRRFRNRTT</sequence>
<dbReference type="EMBL" id="CADIKF010000014">
    <property type="protein sequence ID" value="CAB3755657.1"/>
    <property type="molecule type" value="Genomic_DNA"/>
</dbReference>
<evidence type="ECO:0000313" key="2">
    <source>
        <dbReference type="EMBL" id="CAB3755657.1"/>
    </source>
</evidence>
<keyword evidence="3" id="KW-1185">Reference proteome</keyword>
<organism evidence="2 3">
    <name type="scientific">Paraburkholderia solisilvae</name>
    <dbReference type="NCBI Taxonomy" id="624376"/>
    <lineage>
        <taxon>Bacteria</taxon>
        <taxon>Pseudomonadati</taxon>
        <taxon>Pseudomonadota</taxon>
        <taxon>Betaproteobacteria</taxon>
        <taxon>Burkholderiales</taxon>
        <taxon>Burkholderiaceae</taxon>
        <taxon>Paraburkholderia</taxon>
    </lineage>
</organism>
<gene>
    <name evidence="2" type="ORF">LMG29739_02233</name>
</gene>